<gene>
    <name evidence="1" type="ORF">F2A38_15685</name>
</gene>
<dbReference type="EMBL" id="VWPC01000012">
    <property type="protein sequence ID" value="KAA5841973.1"/>
    <property type="molecule type" value="Genomic_DNA"/>
</dbReference>
<dbReference type="RefSeq" id="WP_150051486.1">
    <property type="nucleotide sequence ID" value="NZ_VWPC01000012.1"/>
</dbReference>
<proteinExistence type="predicted"/>
<dbReference type="Proteomes" id="UP000323924">
    <property type="component" value="Unassembled WGS sequence"/>
</dbReference>
<sequence length="79" mass="8891">MYKYSFRAESIHDVLDYLAVVAEIAKVVSLTVSQDAMFPDCDVEIVTTLSLGELQLGATRVDDAHLIQETMRPMCQRKN</sequence>
<dbReference type="AlphaFoldDB" id="A0AB34C508"/>
<organism evidence="1 2">
    <name type="scientific">Pseudomonas chlororaphis</name>
    <dbReference type="NCBI Taxonomy" id="587753"/>
    <lineage>
        <taxon>Bacteria</taxon>
        <taxon>Pseudomonadati</taxon>
        <taxon>Pseudomonadota</taxon>
        <taxon>Gammaproteobacteria</taxon>
        <taxon>Pseudomonadales</taxon>
        <taxon>Pseudomonadaceae</taxon>
        <taxon>Pseudomonas</taxon>
    </lineage>
</organism>
<name>A0AB34C508_9PSED</name>
<evidence type="ECO:0000313" key="1">
    <source>
        <dbReference type="EMBL" id="KAA5841973.1"/>
    </source>
</evidence>
<reference evidence="1 2" key="1">
    <citation type="submission" date="2019-09" db="EMBL/GenBank/DDBJ databases">
        <authorList>
            <person name="Vacheron J."/>
            <person name="Dubost A."/>
            <person name="Prigent-Combaret C."/>
            <person name="Muller D."/>
        </authorList>
    </citation>
    <scope>NUCLEOTIDE SEQUENCE [LARGE SCALE GENOMIC DNA]</scope>
    <source>
        <strain evidence="1 2">JV497</strain>
    </source>
</reference>
<accession>A0AB34C508</accession>
<comment type="caution">
    <text evidence="1">The sequence shown here is derived from an EMBL/GenBank/DDBJ whole genome shotgun (WGS) entry which is preliminary data.</text>
</comment>
<evidence type="ECO:0000313" key="2">
    <source>
        <dbReference type="Proteomes" id="UP000323924"/>
    </source>
</evidence>
<protein>
    <submittedName>
        <fullName evidence="1">Uncharacterized protein</fullName>
    </submittedName>
</protein>